<evidence type="ECO:0000313" key="2">
    <source>
        <dbReference type="Proteomes" id="UP000034488"/>
    </source>
</evidence>
<evidence type="ECO:0000313" key="1">
    <source>
        <dbReference type="EMBL" id="KKP54644.1"/>
    </source>
</evidence>
<proteinExistence type="predicted"/>
<dbReference type="Proteomes" id="UP000034488">
    <property type="component" value="Unassembled WGS sequence"/>
</dbReference>
<comment type="caution">
    <text evidence="1">The sequence shown here is derived from an EMBL/GenBank/DDBJ whole genome shotgun (WGS) entry which is preliminary data.</text>
</comment>
<dbReference type="EMBL" id="LBPI01000013">
    <property type="protein sequence ID" value="KKP54644.1"/>
    <property type="molecule type" value="Genomic_DNA"/>
</dbReference>
<gene>
    <name evidence="1" type="ORF">UR47_C0013G0024</name>
</gene>
<accession>A0A0G0ACV6</accession>
<dbReference type="AlphaFoldDB" id="A0A0G0ACV6"/>
<protein>
    <submittedName>
        <fullName evidence="1">Uncharacterized protein</fullName>
    </submittedName>
</protein>
<reference evidence="1 2" key="1">
    <citation type="journal article" date="2015" name="Nature">
        <title>rRNA introns, odd ribosomes, and small enigmatic genomes across a large radiation of phyla.</title>
        <authorList>
            <person name="Brown C.T."/>
            <person name="Hug L.A."/>
            <person name="Thomas B.C."/>
            <person name="Sharon I."/>
            <person name="Castelle C.J."/>
            <person name="Singh A."/>
            <person name="Wilkins M.J."/>
            <person name="Williams K.H."/>
            <person name="Banfield J.F."/>
        </authorList>
    </citation>
    <scope>NUCLEOTIDE SEQUENCE [LARGE SCALE GENOMIC DNA]</scope>
</reference>
<sequence>MSNTTLTMIKSPVPVITVTVIRSKYINILGSIDMKPKNSAPTDANLNAIVFKYDDVALPGRIPGINPQQ</sequence>
<name>A0A0G0ACV6_9BACT</name>
<organism evidence="1 2">
    <name type="scientific">candidate division WS6 bacterium GW2011_GWB1_33_6</name>
    <dbReference type="NCBI Taxonomy" id="1619088"/>
    <lineage>
        <taxon>Bacteria</taxon>
        <taxon>Candidatus Dojkabacteria</taxon>
    </lineage>
</organism>